<protein>
    <submittedName>
        <fullName evidence="1">Uncharacterized protein</fullName>
    </submittedName>
</protein>
<keyword evidence="2" id="KW-1185">Reference proteome</keyword>
<evidence type="ECO:0000313" key="1">
    <source>
        <dbReference type="EMBL" id="KAJ9068113.1"/>
    </source>
</evidence>
<gene>
    <name evidence="1" type="ORF">DSO57_1031936</name>
</gene>
<dbReference type="EMBL" id="QTSX02003785">
    <property type="protein sequence ID" value="KAJ9068113.1"/>
    <property type="molecule type" value="Genomic_DNA"/>
</dbReference>
<reference evidence="1" key="1">
    <citation type="submission" date="2022-04" db="EMBL/GenBank/DDBJ databases">
        <title>Genome of the entomopathogenic fungus Entomophthora muscae.</title>
        <authorList>
            <person name="Elya C."/>
            <person name="Lovett B.R."/>
            <person name="Lee E."/>
            <person name="Macias A.M."/>
            <person name="Hajek A.E."/>
            <person name="De Bivort B.L."/>
            <person name="Kasson M.T."/>
            <person name="De Fine Licht H.H."/>
            <person name="Stajich J.E."/>
        </authorList>
    </citation>
    <scope>NUCLEOTIDE SEQUENCE</scope>
    <source>
        <strain evidence="1">Berkeley</strain>
    </source>
</reference>
<accession>A0ACC2T0M1</accession>
<name>A0ACC2T0M1_9FUNG</name>
<proteinExistence type="predicted"/>
<dbReference type="Proteomes" id="UP001165960">
    <property type="component" value="Unassembled WGS sequence"/>
</dbReference>
<comment type="caution">
    <text evidence="1">The sequence shown here is derived from an EMBL/GenBank/DDBJ whole genome shotgun (WGS) entry which is preliminary data.</text>
</comment>
<evidence type="ECO:0000313" key="2">
    <source>
        <dbReference type="Proteomes" id="UP001165960"/>
    </source>
</evidence>
<sequence>MRKNYGHIRRETVTNFLGKYIIFSASHRRKLSIHAVSQTIDPSYTGNLASFGTLIPDLSQWRLP</sequence>
<organism evidence="1 2">
    <name type="scientific">Entomophthora muscae</name>
    <dbReference type="NCBI Taxonomy" id="34485"/>
    <lineage>
        <taxon>Eukaryota</taxon>
        <taxon>Fungi</taxon>
        <taxon>Fungi incertae sedis</taxon>
        <taxon>Zoopagomycota</taxon>
        <taxon>Entomophthoromycotina</taxon>
        <taxon>Entomophthoromycetes</taxon>
        <taxon>Entomophthorales</taxon>
        <taxon>Entomophthoraceae</taxon>
        <taxon>Entomophthora</taxon>
    </lineage>
</organism>